<dbReference type="EMBL" id="JACGCM010001854">
    <property type="protein sequence ID" value="KAF6148198.1"/>
    <property type="molecule type" value="Genomic_DNA"/>
</dbReference>
<comment type="caution">
    <text evidence="8">The sequence shown here is derived from an EMBL/GenBank/DDBJ whole genome shotgun (WGS) entry which is preliminary data.</text>
</comment>
<feature type="transmembrane region" description="Helical" evidence="7">
    <location>
        <begin position="155"/>
        <end position="176"/>
    </location>
</feature>
<proteinExistence type="inferred from homology"/>
<protein>
    <submittedName>
        <fullName evidence="8">Uncharacterized protein</fullName>
    </submittedName>
</protein>
<keyword evidence="3" id="KW-0808">Transferase</keyword>
<feature type="transmembrane region" description="Helical" evidence="7">
    <location>
        <begin position="212"/>
        <end position="231"/>
    </location>
</feature>
<feature type="transmembrane region" description="Helical" evidence="7">
    <location>
        <begin position="271"/>
        <end position="293"/>
    </location>
</feature>
<accession>A0A7J7M090</accession>
<keyword evidence="9" id="KW-1185">Reference proteome</keyword>
<reference evidence="8 9" key="1">
    <citation type="journal article" date="2020" name="IScience">
        <title>Genome Sequencing of the Endangered Kingdonia uniflora (Circaeasteraceae, Ranunculales) Reveals Potential Mechanisms of Evolutionary Specialization.</title>
        <authorList>
            <person name="Sun Y."/>
            <person name="Deng T."/>
            <person name="Zhang A."/>
            <person name="Moore M.J."/>
            <person name="Landis J.B."/>
            <person name="Lin N."/>
            <person name="Zhang H."/>
            <person name="Zhang X."/>
            <person name="Huang J."/>
            <person name="Zhang X."/>
            <person name="Sun H."/>
            <person name="Wang H."/>
        </authorList>
    </citation>
    <scope>NUCLEOTIDE SEQUENCE [LARGE SCALE GENOMIC DNA]</scope>
    <source>
        <strain evidence="8">TB1705</strain>
        <tissue evidence="8">Leaf</tissue>
    </source>
</reference>
<evidence type="ECO:0000313" key="8">
    <source>
        <dbReference type="EMBL" id="KAF6148198.1"/>
    </source>
</evidence>
<name>A0A7J7M090_9MAGN</name>
<dbReference type="GO" id="GO:0016020">
    <property type="term" value="C:membrane"/>
    <property type="evidence" value="ECO:0007669"/>
    <property type="project" value="UniProtKB-SubCell"/>
</dbReference>
<evidence type="ECO:0000313" key="9">
    <source>
        <dbReference type="Proteomes" id="UP000541444"/>
    </source>
</evidence>
<evidence type="ECO:0000256" key="2">
    <source>
        <dbReference type="ARBA" id="ARBA00005985"/>
    </source>
</evidence>
<evidence type="ECO:0000256" key="1">
    <source>
        <dbReference type="ARBA" id="ARBA00004508"/>
    </source>
</evidence>
<keyword evidence="6 7" id="KW-0472">Membrane</keyword>
<dbReference type="GO" id="GO:0016765">
    <property type="term" value="F:transferase activity, transferring alkyl or aryl (other than methyl) groups"/>
    <property type="evidence" value="ECO:0007669"/>
    <property type="project" value="InterPro"/>
</dbReference>
<dbReference type="PANTHER" id="PTHR43009:SF7">
    <property type="entry name" value="HOMOGENTISATE GERANYLGERANYLTRANSFERASE, CHLOROPLASTIC"/>
    <property type="match status" value="1"/>
</dbReference>
<keyword evidence="5 7" id="KW-1133">Transmembrane helix</keyword>
<feature type="transmembrane region" description="Helical" evidence="7">
    <location>
        <begin position="243"/>
        <end position="265"/>
    </location>
</feature>
<evidence type="ECO:0000256" key="4">
    <source>
        <dbReference type="ARBA" id="ARBA00022692"/>
    </source>
</evidence>
<sequence>MSSIYACASYALSQEGFQWRGVIQPRMITLTEGTGIPSRVSRGCVHSVLTKYPPPLNKLENPLVPGYGNLIRRRCYPTSAVDHENVALPARNHSVTSILRKLIAVYNFCRFFAVMGTAVIAMMLSNIFVSGINLLTDIEIDKINKPHTPIASGELSFGAGVAITALSAITSITMGVMSQSPPFLYAILTYIFIGGIAYSVDLPFLRWKKSPFFATATLIIMALAAQFPIFIHFQKYVLGRPIVFTKSIIFASAFMCVYMSIAALFKVFNMVIYMLLMVYGVSVVVGAFSPFLLNRIVTVRNMTQP</sequence>
<dbReference type="Pfam" id="PF01040">
    <property type="entry name" value="UbiA"/>
    <property type="match status" value="1"/>
</dbReference>
<comment type="subcellular location">
    <subcellularLocation>
        <location evidence="1">Plastid</location>
        <location evidence="1">Chloroplast membrane</location>
        <topology evidence="1">Multi-pass membrane protein</topology>
    </subcellularLocation>
</comment>
<dbReference type="InterPro" id="IPR044878">
    <property type="entry name" value="UbiA_sf"/>
</dbReference>
<dbReference type="Gene3D" id="1.10.357.140">
    <property type="entry name" value="UbiA prenyltransferase"/>
    <property type="match status" value="1"/>
</dbReference>
<evidence type="ECO:0000256" key="3">
    <source>
        <dbReference type="ARBA" id="ARBA00022679"/>
    </source>
</evidence>
<dbReference type="PANTHER" id="PTHR43009">
    <property type="entry name" value="HOMOGENTISATE SOLANESYLTRANSFERASE, CHLOROPLASTIC"/>
    <property type="match status" value="1"/>
</dbReference>
<dbReference type="InterPro" id="IPR000537">
    <property type="entry name" value="UbiA_prenyltransferase"/>
</dbReference>
<keyword evidence="4 7" id="KW-0812">Transmembrane</keyword>
<gene>
    <name evidence="8" type="ORF">GIB67_011973</name>
</gene>
<evidence type="ECO:0000256" key="7">
    <source>
        <dbReference type="SAM" id="Phobius"/>
    </source>
</evidence>
<dbReference type="AlphaFoldDB" id="A0A7J7M090"/>
<feature type="transmembrane region" description="Helical" evidence="7">
    <location>
        <begin position="183"/>
        <end position="200"/>
    </location>
</feature>
<organism evidence="8 9">
    <name type="scientific">Kingdonia uniflora</name>
    <dbReference type="NCBI Taxonomy" id="39325"/>
    <lineage>
        <taxon>Eukaryota</taxon>
        <taxon>Viridiplantae</taxon>
        <taxon>Streptophyta</taxon>
        <taxon>Embryophyta</taxon>
        <taxon>Tracheophyta</taxon>
        <taxon>Spermatophyta</taxon>
        <taxon>Magnoliopsida</taxon>
        <taxon>Ranunculales</taxon>
        <taxon>Circaeasteraceae</taxon>
        <taxon>Kingdonia</taxon>
    </lineage>
</organism>
<dbReference type="OrthoDB" id="1502398at2759"/>
<comment type="similarity">
    <text evidence="2">Belongs to the UbiA prenyltransferase family.</text>
</comment>
<feature type="transmembrane region" description="Helical" evidence="7">
    <location>
        <begin position="111"/>
        <end position="135"/>
    </location>
</feature>
<evidence type="ECO:0000256" key="5">
    <source>
        <dbReference type="ARBA" id="ARBA00022989"/>
    </source>
</evidence>
<dbReference type="Proteomes" id="UP000541444">
    <property type="component" value="Unassembled WGS sequence"/>
</dbReference>
<evidence type="ECO:0000256" key="6">
    <source>
        <dbReference type="ARBA" id="ARBA00023136"/>
    </source>
</evidence>